<protein>
    <submittedName>
        <fullName evidence="6">Transcriptional regulator, TetR family</fullName>
    </submittedName>
</protein>
<dbReference type="Proteomes" id="UP000199531">
    <property type="component" value="Unassembled WGS sequence"/>
</dbReference>
<evidence type="ECO:0000259" key="5">
    <source>
        <dbReference type="PROSITE" id="PS50977"/>
    </source>
</evidence>
<dbReference type="PANTHER" id="PTHR30055">
    <property type="entry name" value="HTH-TYPE TRANSCRIPTIONAL REGULATOR RUTR"/>
    <property type="match status" value="1"/>
</dbReference>
<accession>A0A1H8I1X3</accession>
<dbReference type="InterPro" id="IPR001647">
    <property type="entry name" value="HTH_TetR"/>
</dbReference>
<evidence type="ECO:0000313" key="7">
    <source>
        <dbReference type="Proteomes" id="UP000199531"/>
    </source>
</evidence>
<dbReference type="STRING" id="1121117.SAMN02745977_01673"/>
<dbReference type="Pfam" id="PF00440">
    <property type="entry name" value="TetR_N"/>
    <property type="match status" value="1"/>
</dbReference>
<feature type="DNA-binding region" description="H-T-H motif" evidence="4">
    <location>
        <begin position="42"/>
        <end position="61"/>
    </location>
</feature>
<evidence type="ECO:0000256" key="2">
    <source>
        <dbReference type="ARBA" id="ARBA00023125"/>
    </source>
</evidence>
<dbReference type="OrthoDB" id="5816932at2"/>
<keyword evidence="2 4" id="KW-0238">DNA-binding</keyword>
<gene>
    <name evidence="6" type="ORF">SAMN02745977_01673</name>
</gene>
<dbReference type="InterPro" id="IPR009057">
    <property type="entry name" value="Homeodomain-like_sf"/>
</dbReference>
<dbReference type="PROSITE" id="PS50977">
    <property type="entry name" value="HTH_TETR_2"/>
    <property type="match status" value="1"/>
</dbReference>
<dbReference type="AlphaFoldDB" id="A0A1H8I1X3"/>
<sequence>MTVPARQRRVRTPQNERVEATQRKIIDSALHLLREQGFKSATLQAIARGAEVSLGALQHHFESRDVLMERLVDEVMAPLGDQGSVWPDKALPLRERADQFVNRAWGNIFGSANYVAAWSLFFGCKSASTLFENIDERRGDVDRTFNARFLDAFPELEKTHPDPQGFAMLVFSSLRGAGVLELFSVDPAEHRGSMQALANVIVHACGGADAA</sequence>
<organism evidence="6 7">
    <name type="scientific">Brachymonas denitrificans DSM 15123</name>
    <dbReference type="NCBI Taxonomy" id="1121117"/>
    <lineage>
        <taxon>Bacteria</taxon>
        <taxon>Pseudomonadati</taxon>
        <taxon>Pseudomonadota</taxon>
        <taxon>Betaproteobacteria</taxon>
        <taxon>Burkholderiales</taxon>
        <taxon>Comamonadaceae</taxon>
        <taxon>Brachymonas</taxon>
    </lineage>
</organism>
<evidence type="ECO:0000256" key="1">
    <source>
        <dbReference type="ARBA" id="ARBA00023015"/>
    </source>
</evidence>
<keyword evidence="1" id="KW-0805">Transcription regulation</keyword>
<evidence type="ECO:0000313" key="6">
    <source>
        <dbReference type="EMBL" id="SEN62291.1"/>
    </source>
</evidence>
<evidence type="ECO:0000256" key="4">
    <source>
        <dbReference type="PROSITE-ProRule" id="PRU00335"/>
    </source>
</evidence>
<feature type="domain" description="HTH tetR-type" evidence="5">
    <location>
        <begin position="19"/>
        <end position="79"/>
    </location>
</feature>
<dbReference type="EMBL" id="FOCW01000003">
    <property type="protein sequence ID" value="SEN62291.1"/>
    <property type="molecule type" value="Genomic_DNA"/>
</dbReference>
<dbReference type="Gene3D" id="1.10.357.10">
    <property type="entry name" value="Tetracycline Repressor, domain 2"/>
    <property type="match status" value="1"/>
</dbReference>
<dbReference type="SUPFAM" id="SSF46689">
    <property type="entry name" value="Homeodomain-like"/>
    <property type="match status" value="1"/>
</dbReference>
<dbReference type="PRINTS" id="PR00455">
    <property type="entry name" value="HTHTETR"/>
</dbReference>
<dbReference type="GO" id="GO:0000976">
    <property type="term" value="F:transcription cis-regulatory region binding"/>
    <property type="evidence" value="ECO:0007669"/>
    <property type="project" value="TreeGrafter"/>
</dbReference>
<reference evidence="6 7" key="1">
    <citation type="submission" date="2016-10" db="EMBL/GenBank/DDBJ databases">
        <authorList>
            <person name="de Groot N.N."/>
        </authorList>
    </citation>
    <scope>NUCLEOTIDE SEQUENCE [LARGE SCALE GENOMIC DNA]</scope>
    <source>
        <strain evidence="6 7">DSM 15123</strain>
    </source>
</reference>
<keyword evidence="7" id="KW-1185">Reference proteome</keyword>
<dbReference type="GO" id="GO:0003700">
    <property type="term" value="F:DNA-binding transcription factor activity"/>
    <property type="evidence" value="ECO:0007669"/>
    <property type="project" value="TreeGrafter"/>
</dbReference>
<name>A0A1H8I1X3_9BURK</name>
<dbReference type="InterPro" id="IPR050109">
    <property type="entry name" value="HTH-type_TetR-like_transc_reg"/>
</dbReference>
<keyword evidence="3" id="KW-0804">Transcription</keyword>
<proteinExistence type="predicted"/>
<evidence type="ECO:0000256" key="3">
    <source>
        <dbReference type="ARBA" id="ARBA00023163"/>
    </source>
</evidence>
<dbReference type="PANTHER" id="PTHR30055:SF234">
    <property type="entry name" value="HTH-TYPE TRANSCRIPTIONAL REGULATOR BETI"/>
    <property type="match status" value="1"/>
</dbReference>
<dbReference type="RefSeq" id="WP_091816531.1">
    <property type="nucleotide sequence ID" value="NZ_FOCW01000003.1"/>
</dbReference>